<name>A0A4Y7SLF6_COPMI</name>
<reference evidence="2 3" key="1">
    <citation type="journal article" date="2019" name="Nat. Ecol. Evol.">
        <title>Megaphylogeny resolves global patterns of mushroom evolution.</title>
        <authorList>
            <person name="Varga T."/>
            <person name="Krizsan K."/>
            <person name="Foldi C."/>
            <person name="Dima B."/>
            <person name="Sanchez-Garcia M."/>
            <person name="Sanchez-Ramirez S."/>
            <person name="Szollosi G.J."/>
            <person name="Szarkandi J.G."/>
            <person name="Papp V."/>
            <person name="Albert L."/>
            <person name="Andreopoulos W."/>
            <person name="Angelini C."/>
            <person name="Antonin V."/>
            <person name="Barry K.W."/>
            <person name="Bougher N.L."/>
            <person name="Buchanan P."/>
            <person name="Buyck B."/>
            <person name="Bense V."/>
            <person name="Catcheside P."/>
            <person name="Chovatia M."/>
            <person name="Cooper J."/>
            <person name="Damon W."/>
            <person name="Desjardin D."/>
            <person name="Finy P."/>
            <person name="Geml J."/>
            <person name="Haridas S."/>
            <person name="Hughes K."/>
            <person name="Justo A."/>
            <person name="Karasinski D."/>
            <person name="Kautmanova I."/>
            <person name="Kiss B."/>
            <person name="Kocsube S."/>
            <person name="Kotiranta H."/>
            <person name="LaButti K.M."/>
            <person name="Lechner B.E."/>
            <person name="Liimatainen K."/>
            <person name="Lipzen A."/>
            <person name="Lukacs Z."/>
            <person name="Mihaltcheva S."/>
            <person name="Morgado L.N."/>
            <person name="Niskanen T."/>
            <person name="Noordeloos M.E."/>
            <person name="Ohm R.A."/>
            <person name="Ortiz-Santana B."/>
            <person name="Ovrebo C."/>
            <person name="Racz N."/>
            <person name="Riley R."/>
            <person name="Savchenko A."/>
            <person name="Shiryaev A."/>
            <person name="Soop K."/>
            <person name="Spirin V."/>
            <person name="Szebenyi C."/>
            <person name="Tomsovsky M."/>
            <person name="Tulloss R.E."/>
            <person name="Uehling J."/>
            <person name="Grigoriev I.V."/>
            <person name="Vagvolgyi C."/>
            <person name="Papp T."/>
            <person name="Martin F.M."/>
            <person name="Miettinen O."/>
            <person name="Hibbett D.S."/>
            <person name="Nagy L.G."/>
        </authorList>
    </citation>
    <scope>NUCLEOTIDE SEQUENCE [LARGE SCALE GENOMIC DNA]</scope>
    <source>
        <strain evidence="2 3">FP101781</strain>
    </source>
</reference>
<dbReference type="EMBL" id="QPFP01000088">
    <property type="protein sequence ID" value="TEB22592.1"/>
    <property type="molecule type" value="Genomic_DNA"/>
</dbReference>
<dbReference type="AlphaFoldDB" id="A0A4Y7SLF6"/>
<keyword evidence="3" id="KW-1185">Reference proteome</keyword>
<organism evidence="2 3">
    <name type="scientific">Coprinellus micaceus</name>
    <name type="common">Glistening ink-cap mushroom</name>
    <name type="synonym">Coprinus micaceus</name>
    <dbReference type="NCBI Taxonomy" id="71717"/>
    <lineage>
        <taxon>Eukaryota</taxon>
        <taxon>Fungi</taxon>
        <taxon>Dikarya</taxon>
        <taxon>Basidiomycota</taxon>
        <taxon>Agaricomycotina</taxon>
        <taxon>Agaricomycetes</taxon>
        <taxon>Agaricomycetidae</taxon>
        <taxon>Agaricales</taxon>
        <taxon>Agaricineae</taxon>
        <taxon>Psathyrellaceae</taxon>
        <taxon>Coprinellus</taxon>
    </lineage>
</organism>
<comment type="caution">
    <text evidence="2">The sequence shown here is derived from an EMBL/GenBank/DDBJ whole genome shotgun (WGS) entry which is preliminary data.</text>
</comment>
<feature type="compositionally biased region" description="Basic and acidic residues" evidence="1">
    <location>
        <begin position="129"/>
        <end position="151"/>
    </location>
</feature>
<feature type="region of interest" description="Disordered" evidence="1">
    <location>
        <begin position="1"/>
        <end position="39"/>
    </location>
</feature>
<accession>A0A4Y7SLF6</accession>
<evidence type="ECO:0000313" key="2">
    <source>
        <dbReference type="EMBL" id="TEB22592.1"/>
    </source>
</evidence>
<feature type="compositionally biased region" description="Basic and acidic residues" evidence="1">
    <location>
        <begin position="11"/>
        <end position="21"/>
    </location>
</feature>
<sequence length="320" mass="34877">MAAPKGLHGGRHADKCDKTRSSDSNLTTEATLMRHDNDELNSVGNDAGWSKSMMFVRMVRASSHPSPMFLASRTWGIFGTVWVLAGGGQLGSDLFAARSSHGGRTYPGRELGMCERRRWLSAPTDDSVQDDHTPIESRSRAEATARSKPKSDNNYVGPQISLVGCSEWKRPLTSASAWYQCGIASQVRLGARKMGVFWWWGCVTQVGGLALSDGEAGTDCAPILSLSRWEVCILGCVERPRFAISQHLNDAAGWQSSVIGLSGRSEAVRKRKISRQEGALDERGLHSRRMPALEGAPQSCADFEVHGREAVSNSATVWSR</sequence>
<proteinExistence type="predicted"/>
<dbReference type="Proteomes" id="UP000298030">
    <property type="component" value="Unassembled WGS sequence"/>
</dbReference>
<evidence type="ECO:0000256" key="1">
    <source>
        <dbReference type="SAM" id="MobiDB-lite"/>
    </source>
</evidence>
<evidence type="ECO:0000313" key="3">
    <source>
        <dbReference type="Proteomes" id="UP000298030"/>
    </source>
</evidence>
<gene>
    <name evidence="2" type="ORF">FA13DRAFT_1715905</name>
</gene>
<feature type="region of interest" description="Disordered" evidence="1">
    <location>
        <begin position="122"/>
        <end position="152"/>
    </location>
</feature>
<protein>
    <submittedName>
        <fullName evidence="2">Uncharacterized protein</fullName>
    </submittedName>
</protein>